<reference evidence="4 5" key="1">
    <citation type="submission" date="2019-09" db="EMBL/GenBank/DDBJ databases">
        <authorList>
            <person name="Valk L.C."/>
        </authorList>
    </citation>
    <scope>NUCLEOTIDE SEQUENCE [LARGE SCALE GENOMIC DNA]</scope>
    <source>
        <strain evidence="4">GalUA</strain>
    </source>
</reference>
<organism evidence="4 5">
    <name type="scientific">Candidatus Galacturonatibacter soehngenii</name>
    <dbReference type="NCBI Taxonomy" id="2307010"/>
    <lineage>
        <taxon>Bacteria</taxon>
        <taxon>Bacillati</taxon>
        <taxon>Bacillota</taxon>
        <taxon>Clostridia</taxon>
        <taxon>Lachnospirales</taxon>
        <taxon>Lachnospiraceae</taxon>
        <taxon>Candidatus Galacturonatibacter</taxon>
    </lineage>
</organism>
<comment type="caution">
    <text evidence="4">The sequence shown here is derived from an EMBL/GenBank/DDBJ whole genome shotgun (WGS) entry which is preliminary data.</text>
</comment>
<evidence type="ECO:0000259" key="3">
    <source>
        <dbReference type="Pfam" id="PF22570"/>
    </source>
</evidence>
<feature type="domain" description="Cell wall-active antibiotics response LiaF-like C-terminal" evidence="2">
    <location>
        <begin position="162"/>
        <end position="220"/>
    </location>
</feature>
<reference evidence="4 5" key="2">
    <citation type="submission" date="2020-02" db="EMBL/GenBank/DDBJ databases">
        <title>Candidatus Galacturonibacter soehngenii shows hetero-acetogenic catabolism of galacturonic acid but lacks a canonical carbon monoxide dehydrogenase/acetyl-CoA synthase complex.</title>
        <authorList>
            <person name="Diender M."/>
            <person name="Stouten G.R."/>
            <person name="Petersen J.F."/>
            <person name="Nielsen P.H."/>
            <person name="Dueholm M.S."/>
            <person name="Pronk J.T."/>
            <person name="Van Loosdrecht M.C.M."/>
        </authorList>
    </citation>
    <scope>NUCLEOTIDE SEQUENCE [LARGE SCALE GENOMIC DNA]</scope>
    <source>
        <strain evidence="4">GalUA</strain>
    </source>
</reference>
<feature type="transmembrane region" description="Helical" evidence="1">
    <location>
        <begin position="7"/>
        <end position="27"/>
    </location>
</feature>
<evidence type="ECO:0000259" key="2">
    <source>
        <dbReference type="Pfam" id="PF09922"/>
    </source>
</evidence>
<feature type="transmembrane region" description="Helical" evidence="1">
    <location>
        <begin position="33"/>
        <end position="51"/>
    </location>
</feature>
<name>A0A7V7UDB3_9FIRM</name>
<evidence type="ECO:0000313" key="5">
    <source>
        <dbReference type="Proteomes" id="UP000461768"/>
    </source>
</evidence>
<evidence type="ECO:0000313" key="4">
    <source>
        <dbReference type="EMBL" id="KAB1440412.1"/>
    </source>
</evidence>
<feature type="transmembrane region" description="Helical" evidence="1">
    <location>
        <begin position="81"/>
        <end position="99"/>
    </location>
</feature>
<dbReference type="AlphaFoldDB" id="A0A7V7UDB3"/>
<dbReference type="Pfam" id="PF22570">
    <property type="entry name" value="LiaF-TM"/>
    <property type="match status" value="1"/>
</dbReference>
<keyword evidence="1" id="KW-0812">Transmembrane</keyword>
<dbReference type="RefSeq" id="WP_151140805.1">
    <property type="nucleotide sequence ID" value="NZ_WAGX01000003.1"/>
</dbReference>
<keyword evidence="1" id="KW-0472">Membrane</keyword>
<dbReference type="Pfam" id="PF09922">
    <property type="entry name" value="LiaF-like_C"/>
    <property type="match status" value="1"/>
</dbReference>
<feature type="domain" description="LiaF transmembrane" evidence="3">
    <location>
        <begin position="9"/>
        <end position="102"/>
    </location>
</feature>
<proteinExistence type="predicted"/>
<protein>
    <submittedName>
        <fullName evidence="4">Cell wall-active antibiotics response protein</fullName>
    </submittedName>
</protein>
<dbReference type="PANTHER" id="PTHR40763">
    <property type="entry name" value="MEMBRANE PROTEIN-RELATED"/>
    <property type="match status" value="1"/>
</dbReference>
<dbReference type="Proteomes" id="UP000461768">
    <property type="component" value="Unassembled WGS sequence"/>
</dbReference>
<evidence type="ECO:0000256" key="1">
    <source>
        <dbReference type="SAM" id="Phobius"/>
    </source>
</evidence>
<keyword evidence="5" id="KW-1185">Reference proteome</keyword>
<dbReference type="EMBL" id="WAGX01000003">
    <property type="protein sequence ID" value="KAB1440412.1"/>
    <property type="molecule type" value="Genomic_DNA"/>
</dbReference>
<accession>A0A7V7UDB3</accession>
<dbReference type="PANTHER" id="PTHR40763:SF5">
    <property type="entry name" value="MEMBRANE PROTEIN"/>
    <property type="match status" value="1"/>
</dbReference>
<keyword evidence="1" id="KW-1133">Transmembrane helix</keyword>
<sequence length="246" mass="27510">MRNRIGNVLWGLVFIIIGIGFLGNILWGWNFELFFDGWWTLFIIVPCGISIIQRGAGVGNLVGISIGILLLLSEIYDSYQFSRLILPTIFIIIGLHIILKNSGYYHKNKDYYEQKKHIKEIDNEQNNHTYYKGDTFKRSNLKGNQATCVLNSKVVDYADQLFEGITLNSVLGAITLDLRNAEIKDHSYIDVATVLGGVDIFVPADVEVRVEQVPILGGVSNKPYTGNYTSVIYLNATCILGGVSIK</sequence>
<feature type="transmembrane region" description="Helical" evidence="1">
    <location>
        <begin position="58"/>
        <end position="75"/>
    </location>
</feature>
<dbReference type="InterPro" id="IPR054331">
    <property type="entry name" value="LiaF_TM"/>
</dbReference>
<dbReference type="InterPro" id="IPR024425">
    <property type="entry name" value="LiaF-like_C"/>
</dbReference>
<gene>
    <name evidence="4" type="ORF">F7O84_00850</name>
</gene>
<dbReference type="OrthoDB" id="3636235at2"/>